<sequence length="825" mass="89174">MIRPVSVVTNASHNERTQVHNPPVNESLDPLMSLDSKKLWTQQDASNATSQQLHGQQLVSPMDEVISWSSKEHSQGRGIWSRLPEHLVLYYRQQADPQLSNHHPAAKSLGPAVECIVANTSPCFWSFNNAGAPKNNSILINCTATSSNSASISLPDSNPCTPGTCSLTAVTAANDGRLSCLSRSNTLKSNFCHQMTHQVTSPDCLSDRLRHRYVTLCDEMLVDPRGNNCSKNPMMAGYVFSSYPPLQMNFSPPAFQSTGSGLTGEDLKPTPPGNDQIAAAQQVWTTTAPQPSSAMSLPEPKSRREQPPPLNSLQQHRNLSPAVLSRMYVDGNSVPSLQLKDVYDSYPAINSIAAVQNLHETLWQHSSQKHTNSPNDSVKGQEAPTAGFDANKVLVDTPSSTMCTAQSSHSSDCTTTRDSPTMSSPDPDFQKVEEKAVVNQQPEAACSQLAEEETASFATVLVSSSLSSGSTSLPSNHQRQQALITRAGPPAVGASSPNCHVLGNSTQNQASDPAAGKTWDDLPTKVKDAANNLVQDCEPFIKVYLKLKDDMKLYPCSECNKMLHFDAGVRYWLVQLTSTFGASEAMAGLSAIAASTNLGAVRNMRAFITTRLIDHYEQLIWAQDPSGYANSKLTQEQYNMVDRIISSKQQGLLWSHFDPKVLATVHDLGSTEYTESRLQRLSARELAAVKNIPAYLYTLLSKRGKTARQAAASKAATEIALSLHSSPHNPSIGACTTRGSSQARSGSLPASSAHLPFHRSVSLEESGSKPAPFWSPAGERGSRKHTLMSMISTPVIAGTGGSHDVRREGVSRSVSSSLHPLSMHL</sequence>
<feature type="compositionally biased region" description="Polar residues" evidence="1">
    <location>
        <begin position="737"/>
        <end position="750"/>
    </location>
</feature>
<protein>
    <submittedName>
        <fullName evidence="2">Uncharacterized protein</fullName>
    </submittedName>
</protein>
<dbReference type="STRING" id="1157962.A0A250X0B4"/>
<feature type="region of interest" description="Disordered" evidence="1">
    <location>
        <begin position="795"/>
        <end position="825"/>
    </location>
</feature>
<dbReference type="OrthoDB" id="549542at2759"/>
<accession>A0A250X0B4</accession>
<proteinExistence type="predicted"/>
<comment type="caution">
    <text evidence="2">The sequence shown here is derived from an EMBL/GenBank/DDBJ whole genome shotgun (WGS) entry which is preliminary data.</text>
</comment>
<evidence type="ECO:0000313" key="2">
    <source>
        <dbReference type="EMBL" id="GAX76496.1"/>
    </source>
</evidence>
<dbReference type="Proteomes" id="UP000232323">
    <property type="component" value="Unassembled WGS sequence"/>
</dbReference>
<dbReference type="EMBL" id="BEGY01000018">
    <property type="protein sequence ID" value="GAX76496.1"/>
    <property type="molecule type" value="Genomic_DNA"/>
</dbReference>
<feature type="region of interest" description="Disordered" evidence="1">
    <location>
        <begin position="401"/>
        <end position="427"/>
    </location>
</feature>
<feature type="region of interest" description="Disordered" evidence="1">
    <location>
        <begin position="727"/>
        <end position="782"/>
    </location>
</feature>
<gene>
    <name evidence="2" type="ORF">CEUSTIGMA_g3941.t1</name>
</gene>
<name>A0A250X0B4_9CHLO</name>
<feature type="region of interest" description="Disordered" evidence="1">
    <location>
        <begin position="364"/>
        <end position="384"/>
    </location>
</feature>
<feature type="compositionally biased region" description="Polar residues" evidence="1">
    <location>
        <begin position="282"/>
        <end position="295"/>
    </location>
</feature>
<feature type="compositionally biased region" description="Polar residues" evidence="1">
    <location>
        <begin position="364"/>
        <end position="378"/>
    </location>
</feature>
<reference evidence="2 3" key="1">
    <citation type="submission" date="2017-08" db="EMBL/GenBank/DDBJ databases">
        <title>Acidophilic green algal genome provides insights into adaptation to an acidic environment.</title>
        <authorList>
            <person name="Hirooka S."/>
            <person name="Hirose Y."/>
            <person name="Kanesaki Y."/>
            <person name="Higuchi S."/>
            <person name="Fujiwara T."/>
            <person name="Onuma R."/>
            <person name="Era A."/>
            <person name="Ohbayashi R."/>
            <person name="Uzuka A."/>
            <person name="Nozaki H."/>
            <person name="Yoshikawa H."/>
            <person name="Miyagishima S.Y."/>
        </authorList>
    </citation>
    <scope>NUCLEOTIDE SEQUENCE [LARGE SCALE GENOMIC DNA]</scope>
    <source>
        <strain evidence="2 3">NIES-2499</strain>
    </source>
</reference>
<organism evidence="2 3">
    <name type="scientific">Chlamydomonas eustigma</name>
    <dbReference type="NCBI Taxonomy" id="1157962"/>
    <lineage>
        <taxon>Eukaryota</taxon>
        <taxon>Viridiplantae</taxon>
        <taxon>Chlorophyta</taxon>
        <taxon>core chlorophytes</taxon>
        <taxon>Chlorophyceae</taxon>
        <taxon>CS clade</taxon>
        <taxon>Chlamydomonadales</taxon>
        <taxon>Chlamydomonadaceae</taxon>
        <taxon>Chlamydomonas</taxon>
    </lineage>
</organism>
<keyword evidence="3" id="KW-1185">Reference proteome</keyword>
<feature type="region of interest" description="Disordered" evidence="1">
    <location>
        <begin position="1"/>
        <end position="26"/>
    </location>
</feature>
<evidence type="ECO:0000256" key="1">
    <source>
        <dbReference type="SAM" id="MobiDB-lite"/>
    </source>
</evidence>
<feature type="region of interest" description="Disordered" evidence="1">
    <location>
        <begin position="252"/>
        <end position="315"/>
    </location>
</feature>
<dbReference type="AlphaFoldDB" id="A0A250X0B4"/>
<feature type="compositionally biased region" description="Polar residues" evidence="1">
    <location>
        <begin position="401"/>
        <end position="424"/>
    </location>
</feature>
<evidence type="ECO:0000313" key="3">
    <source>
        <dbReference type="Proteomes" id="UP000232323"/>
    </source>
</evidence>